<accession>A0ABP1PNG2</accession>
<gene>
    <name evidence="5" type="ORF">ODALV1_LOCUS1950</name>
</gene>
<dbReference type="InterPro" id="IPR018283">
    <property type="entry name" value="Ribosomal_eS8_CS"/>
</dbReference>
<dbReference type="CDD" id="cd11380">
    <property type="entry name" value="Ribosomal_S8e_like"/>
    <property type="match status" value="1"/>
</dbReference>
<evidence type="ECO:0000256" key="1">
    <source>
        <dbReference type="ARBA" id="ARBA00005257"/>
    </source>
</evidence>
<dbReference type="InterPro" id="IPR001047">
    <property type="entry name" value="Ribosomal_eS8"/>
</dbReference>
<reference evidence="5 6" key="1">
    <citation type="submission" date="2024-08" db="EMBL/GenBank/DDBJ databases">
        <authorList>
            <person name="Cucini C."/>
            <person name="Frati F."/>
        </authorList>
    </citation>
    <scope>NUCLEOTIDE SEQUENCE [LARGE SCALE GENOMIC DNA]</scope>
</reference>
<evidence type="ECO:0000313" key="6">
    <source>
        <dbReference type="Proteomes" id="UP001642540"/>
    </source>
</evidence>
<evidence type="ECO:0000313" key="5">
    <source>
        <dbReference type="EMBL" id="CAL8071993.1"/>
    </source>
</evidence>
<comment type="caution">
    <text evidence="5">The sequence shown here is derived from an EMBL/GenBank/DDBJ whole genome shotgun (WGS) entry which is preliminary data.</text>
</comment>
<dbReference type="PANTHER" id="PTHR10394">
    <property type="entry name" value="40S RIBOSOMAL PROTEIN S8"/>
    <property type="match status" value="1"/>
</dbReference>
<keyword evidence="6" id="KW-1185">Reference proteome</keyword>
<dbReference type="Gene3D" id="3.10.290.70">
    <property type="match status" value="2"/>
</dbReference>
<dbReference type="EMBL" id="CAXLJM020000007">
    <property type="protein sequence ID" value="CAL8071993.1"/>
    <property type="molecule type" value="Genomic_DNA"/>
</dbReference>
<sequence>MGISRDHYHKRRATGGKRVAIRKKRKFELGRPAANTKLGARRVHAVRTRGGNQKFRALRLDTGNMSWGSEGITRKTRLIDVVYNASNNELVRTKTLVKNAIVVIDAAPFRQWYESHYGLPLGRRKGTKMSEAEEAIVNKKRSKKVVKKLKLRQKTAKTDPALEEQFQTGRVLACVSSRPGQVGRADGYILEGKELEFYMRKIKAKKGK</sequence>
<keyword evidence="3 4" id="KW-0687">Ribonucleoprotein</keyword>
<organism evidence="5 6">
    <name type="scientific">Orchesella dallaii</name>
    <dbReference type="NCBI Taxonomy" id="48710"/>
    <lineage>
        <taxon>Eukaryota</taxon>
        <taxon>Metazoa</taxon>
        <taxon>Ecdysozoa</taxon>
        <taxon>Arthropoda</taxon>
        <taxon>Hexapoda</taxon>
        <taxon>Collembola</taxon>
        <taxon>Entomobryomorpha</taxon>
        <taxon>Entomobryoidea</taxon>
        <taxon>Orchesellidae</taxon>
        <taxon>Orchesellinae</taxon>
        <taxon>Orchesella</taxon>
    </lineage>
</organism>
<evidence type="ECO:0000256" key="3">
    <source>
        <dbReference type="ARBA" id="ARBA00023274"/>
    </source>
</evidence>
<name>A0ABP1PNG2_9HEXA</name>
<comment type="similarity">
    <text evidence="1 4">Belongs to the eukaryotic ribosomal protein eS8 family.</text>
</comment>
<dbReference type="PROSITE" id="PS01193">
    <property type="entry name" value="RIBOSOMAL_S8E"/>
    <property type="match status" value="1"/>
</dbReference>
<dbReference type="NCBIfam" id="TIGR00307">
    <property type="entry name" value="eS8"/>
    <property type="match status" value="1"/>
</dbReference>
<protein>
    <recommendedName>
        <fullName evidence="4">40S ribosomal protein S8</fullName>
    </recommendedName>
</protein>
<dbReference type="InterPro" id="IPR022309">
    <property type="entry name" value="Ribosomal_Se8/biogenesis_NSA2"/>
</dbReference>
<dbReference type="Proteomes" id="UP001642540">
    <property type="component" value="Unassembled WGS sequence"/>
</dbReference>
<evidence type="ECO:0000256" key="4">
    <source>
        <dbReference type="RuleBase" id="RU000669"/>
    </source>
</evidence>
<keyword evidence="2 4" id="KW-0689">Ribosomal protein</keyword>
<evidence type="ECO:0000256" key="2">
    <source>
        <dbReference type="ARBA" id="ARBA00022980"/>
    </source>
</evidence>
<proteinExistence type="inferred from homology"/>
<dbReference type="Pfam" id="PF01201">
    <property type="entry name" value="Ribosomal_S8e"/>
    <property type="match status" value="1"/>
</dbReference>